<feature type="transmembrane region" description="Helical" evidence="6">
    <location>
        <begin position="41"/>
        <end position="60"/>
    </location>
</feature>
<feature type="transmembrane region" description="Helical" evidence="6">
    <location>
        <begin position="584"/>
        <end position="602"/>
    </location>
</feature>
<evidence type="ECO:0000259" key="7">
    <source>
        <dbReference type="Pfam" id="PF13515"/>
    </source>
</evidence>
<evidence type="ECO:0000256" key="2">
    <source>
        <dbReference type="ARBA" id="ARBA00022475"/>
    </source>
</evidence>
<dbReference type="InterPro" id="IPR049453">
    <property type="entry name" value="Memb_transporter_dom"/>
</dbReference>
<comment type="subcellular location">
    <subcellularLocation>
        <location evidence="1">Cell membrane</location>
        <topology evidence="1">Multi-pass membrane protein</topology>
    </subcellularLocation>
</comment>
<dbReference type="PANTHER" id="PTHR30509">
    <property type="entry name" value="P-HYDROXYBENZOIC ACID EFFLUX PUMP SUBUNIT-RELATED"/>
    <property type="match status" value="1"/>
</dbReference>
<dbReference type="EMBL" id="CM035418">
    <property type="protein sequence ID" value="KAH7421010.1"/>
    <property type="molecule type" value="Genomic_DNA"/>
</dbReference>
<dbReference type="EMBL" id="CM035418">
    <property type="protein sequence ID" value="KAH7421015.1"/>
    <property type="molecule type" value="Genomic_DNA"/>
</dbReference>
<protein>
    <recommendedName>
        <fullName evidence="7">Integral membrane bound transporter domain-containing protein</fullName>
    </recommendedName>
</protein>
<proteinExistence type="predicted"/>
<dbReference type="AlphaFoldDB" id="A0A8T2TK57"/>
<name>A0A8T2TK57_CERRI</name>
<keyword evidence="9" id="KW-1185">Reference proteome</keyword>
<keyword evidence="3 6" id="KW-0812">Transmembrane</keyword>
<evidence type="ECO:0000313" key="8">
    <source>
        <dbReference type="EMBL" id="KAH7421009.1"/>
    </source>
</evidence>
<evidence type="ECO:0000256" key="6">
    <source>
        <dbReference type="SAM" id="Phobius"/>
    </source>
</evidence>
<gene>
    <name evidence="8" type="ORF">KP509_13G036300</name>
</gene>
<dbReference type="OrthoDB" id="68611at2759"/>
<evidence type="ECO:0000256" key="3">
    <source>
        <dbReference type="ARBA" id="ARBA00022692"/>
    </source>
</evidence>
<feature type="transmembrane region" description="Helical" evidence="6">
    <location>
        <begin position="152"/>
        <end position="173"/>
    </location>
</feature>
<comment type="caution">
    <text evidence="8">The sequence shown here is derived from an EMBL/GenBank/DDBJ whole genome shotgun (WGS) entry which is preliminary data.</text>
</comment>
<feature type="transmembrane region" description="Helical" evidence="6">
    <location>
        <begin position="614"/>
        <end position="635"/>
    </location>
</feature>
<dbReference type="OMA" id="LIPWFIF"/>
<keyword evidence="2" id="KW-1003">Cell membrane</keyword>
<dbReference type="Proteomes" id="UP000825935">
    <property type="component" value="Chromosome 13"/>
</dbReference>
<evidence type="ECO:0000256" key="5">
    <source>
        <dbReference type="ARBA" id="ARBA00023136"/>
    </source>
</evidence>
<dbReference type="PANTHER" id="PTHR30509:SF9">
    <property type="entry name" value="MULTIDRUG RESISTANCE PROTEIN MDTO"/>
    <property type="match status" value="1"/>
</dbReference>
<feature type="transmembrane region" description="Helical" evidence="6">
    <location>
        <begin position="12"/>
        <end position="35"/>
    </location>
</feature>
<feature type="domain" description="Integral membrane bound transporter" evidence="7">
    <location>
        <begin position="500"/>
        <end position="626"/>
    </location>
</feature>
<feature type="transmembrane region" description="Helical" evidence="6">
    <location>
        <begin position="97"/>
        <end position="115"/>
    </location>
</feature>
<feature type="transmembrane region" description="Helical" evidence="6">
    <location>
        <begin position="548"/>
        <end position="572"/>
    </location>
</feature>
<dbReference type="EMBL" id="CM035418">
    <property type="protein sequence ID" value="KAH7421009.1"/>
    <property type="molecule type" value="Genomic_DNA"/>
</dbReference>
<evidence type="ECO:0000313" key="9">
    <source>
        <dbReference type="Proteomes" id="UP000825935"/>
    </source>
</evidence>
<organism evidence="8 9">
    <name type="scientific">Ceratopteris richardii</name>
    <name type="common">Triangle waterfern</name>
    <dbReference type="NCBI Taxonomy" id="49495"/>
    <lineage>
        <taxon>Eukaryota</taxon>
        <taxon>Viridiplantae</taxon>
        <taxon>Streptophyta</taxon>
        <taxon>Embryophyta</taxon>
        <taxon>Tracheophyta</taxon>
        <taxon>Polypodiopsida</taxon>
        <taxon>Polypodiidae</taxon>
        <taxon>Polypodiales</taxon>
        <taxon>Pteridineae</taxon>
        <taxon>Pteridaceae</taxon>
        <taxon>Parkerioideae</taxon>
        <taxon>Ceratopteris</taxon>
    </lineage>
</organism>
<evidence type="ECO:0000256" key="4">
    <source>
        <dbReference type="ARBA" id="ARBA00022989"/>
    </source>
</evidence>
<dbReference type="Pfam" id="PF13515">
    <property type="entry name" value="FUSC_2"/>
    <property type="match status" value="1"/>
</dbReference>
<dbReference type="EMBL" id="CM035418">
    <property type="protein sequence ID" value="KAH7421014.1"/>
    <property type="molecule type" value="Genomic_DNA"/>
</dbReference>
<dbReference type="GO" id="GO:0005886">
    <property type="term" value="C:plasma membrane"/>
    <property type="evidence" value="ECO:0007669"/>
    <property type="project" value="UniProtKB-SubCell"/>
</dbReference>
<accession>A0A8T2TK57</accession>
<feature type="transmembrane region" description="Helical" evidence="6">
    <location>
        <begin position="72"/>
        <end position="91"/>
    </location>
</feature>
<evidence type="ECO:0000256" key="1">
    <source>
        <dbReference type="ARBA" id="ARBA00004651"/>
    </source>
</evidence>
<keyword evidence="4 6" id="KW-1133">Transmembrane helix</keyword>
<feature type="transmembrane region" description="Helical" evidence="6">
    <location>
        <begin position="514"/>
        <end position="536"/>
    </location>
</feature>
<sequence>MFRPLFSKHEEAFWRTRLFAAFRTAFSCFLTGLVLEHGNINVKWVSFPIFAYVMAVTVVGESTFGKALEDTVAVLKGTILGIGMGTLVLHAVGTHRITLIVAMSCISLSSMVIVFPQRIPIVSKRVALAHSAILYLMASIKKAEMEAMRFSLQLAATTVAGAMCGMLAVLLPFPHLAISQVRSQLKLSTCVISERLRLMVDSFCGNDLTRASSLNLQARSLAQIGSSIDAAIIFKENDLMWEHPGFSEHFKYIMQGLKRLKQYLLGMELALASELNLELPRKFNYMMRDSLLPLTDWACLALRYGSQCGVKVSGHLQIIEDEGREALSLFSERLSNAASQDRANFNSDILKQDLEHVPIGKTIDHPIESLLLTKGAFHISAEAAFFLFNLERFVKETQAILHTSNAACLNRRRQGEISNCAEIHNITSCPTLHLPYELKSVCLKMDNQKLCKYCDNASCPSQEERHQKRFWWFQSKQGNRSKLLHSDLQTAVKISLAMGLAAFLGSWFQKSKGYWADIMLGLGFTGASTGSSFKVATQRAQGTVAGSIYGFLAIIATANFPLLRWILLIPWAILTSFLRETKTFGFSGAICAFVGAVVILTHNDKDLSDQSFTIVRIVEAFIGMSSFIIVELLVMPRRAAGIVKFELISGMRKLKSYLEQAFLILSESRCENCYKLTVLELRTQEVAVREVTTRMQDLIKEAVEEPQLWYSVFPAIIYSKLTITQNRVVDFMHICVCALETIVETFGNAGAKTHQIHYAFSTQVHILKESLLPLLDILEEAVQSGITENMNVICRSRNFKNKVNDKEKLGKWKKRMMTRDEAQVASPNYMLQMRSSMKPNYFRELFEKSYGVLTTWFLHECTDIDGKKHMEDIKNALLLCVGTLEFSFCKLLQEASDLENGVRELLQFESPWKLIESWGFNTFLP</sequence>
<reference evidence="8" key="1">
    <citation type="submission" date="2021-08" db="EMBL/GenBank/DDBJ databases">
        <title>WGS assembly of Ceratopteris richardii.</title>
        <authorList>
            <person name="Marchant D.B."/>
            <person name="Chen G."/>
            <person name="Jenkins J."/>
            <person name="Shu S."/>
            <person name="Leebens-Mack J."/>
            <person name="Grimwood J."/>
            <person name="Schmutz J."/>
            <person name="Soltis P."/>
            <person name="Soltis D."/>
            <person name="Chen Z.-H."/>
        </authorList>
    </citation>
    <scope>NUCLEOTIDE SEQUENCE</scope>
    <source>
        <strain evidence="8">Whitten #5841</strain>
        <tissue evidence="8">Leaf</tissue>
    </source>
</reference>
<keyword evidence="5 6" id="KW-0472">Membrane</keyword>